<organism evidence="1">
    <name type="scientific">marine sediment metagenome</name>
    <dbReference type="NCBI Taxonomy" id="412755"/>
    <lineage>
        <taxon>unclassified sequences</taxon>
        <taxon>metagenomes</taxon>
        <taxon>ecological metagenomes</taxon>
    </lineage>
</organism>
<comment type="caution">
    <text evidence="1">The sequence shown here is derived from an EMBL/GenBank/DDBJ whole genome shotgun (WGS) entry which is preliminary data.</text>
</comment>
<protein>
    <recommendedName>
        <fullName evidence="2">Terminase large subunit gp17-like C-terminal domain-containing protein</fullName>
    </recommendedName>
</protein>
<accession>A0A0F9EXK7</accession>
<evidence type="ECO:0000313" key="1">
    <source>
        <dbReference type="EMBL" id="KKL70981.1"/>
    </source>
</evidence>
<name>A0A0F9EXK7_9ZZZZ</name>
<gene>
    <name evidence="1" type="ORF">LCGC14_2099460</name>
</gene>
<feature type="non-terminal residue" evidence="1">
    <location>
        <position position="375"/>
    </location>
</feature>
<dbReference type="EMBL" id="LAZR01025730">
    <property type="protein sequence ID" value="KKL70981.1"/>
    <property type="molecule type" value="Genomic_DNA"/>
</dbReference>
<evidence type="ECO:0008006" key="2">
    <source>
        <dbReference type="Google" id="ProtNLM"/>
    </source>
</evidence>
<reference evidence="1" key="1">
    <citation type="journal article" date="2015" name="Nature">
        <title>Complex archaea that bridge the gap between prokaryotes and eukaryotes.</title>
        <authorList>
            <person name="Spang A."/>
            <person name="Saw J.H."/>
            <person name="Jorgensen S.L."/>
            <person name="Zaremba-Niedzwiedzka K."/>
            <person name="Martijn J."/>
            <person name="Lind A.E."/>
            <person name="van Eijk R."/>
            <person name="Schleper C."/>
            <person name="Guy L."/>
            <person name="Ettema T.J."/>
        </authorList>
    </citation>
    <scope>NUCLEOTIDE SEQUENCE</scope>
</reference>
<sequence>MSGPCLFMKRYLPHRVPMAYAPMHGEWDEAAMMDPAIQHLFNFQAHRESGKSVFWAGGYPLYRLCMWLWLKSLGQPREDEHGAILGVTDEDACANLRQIKFELMRNVLIRRDFNPKKGAAWDANRIILDGAVDVVNPTLQASSLTSFNPGARLTFVIMNDTTSPLHVESKMQRDKQWDAYNNVVEPALLDNAVVIAIHTTYHNDDFPNRLKKDSRFISKQWPLVIDDEERKVQWPEAWPWRRVLEKKRAPLVFARQYQLKDVMNEDRMLPMPEYWTYKTMEFRNGRFTILGKPVRMVTGVDPAVSERKLSRGSQTAIVTAAITPSHDAFLVEAKGGRWPPSRVLEEIKATYSRWHPAAIFIEEVNFSAIYRAILV</sequence>
<dbReference type="AlphaFoldDB" id="A0A0F9EXK7"/>
<proteinExistence type="predicted"/>